<name>A0ABU7FWS2_9ACTN</name>
<dbReference type="Pfam" id="PF00589">
    <property type="entry name" value="Phage_integrase"/>
    <property type="match status" value="1"/>
</dbReference>
<dbReference type="Proteomes" id="UP001333996">
    <property type="component" value="Unassembled WGS sequence"/>
</dbReference>
<keyword evidence="4" id="KW-1185">Reference proteome</keyword>
<dbReference type="RefSeq" id="WP_329512722.1">
    <property type="nucleotide sequence ID" value="NZ_BAAAYZ010000167.1"/>
</dbReference>
<dbReference type="EMBL" id="JAYWVC010000369">
    <property type="protein sequence ID" value="MED7828379.1"/>
    <property type="molecule type" value="Genomic_DNA"/>
</dbReference>
<keyword evidence="1" id="KW-0233">DNA recombination</keyword>
<dbReference type="InterPro" id="IPR013762">
    <property type="entry name" value="Integrase-like_cat_sf"/>
</dbReference>
<dbReference type="InterPro" id="IPR002104">
    <property type="entry name" value="Integrase_catalytic"/>
</dbReference>
<evidence type="ECO:0000256" key="1">
    <source>
        <dbReference type="ARBA" id="ARBA00023172"/>
    </source>
</evidence>
<evidence type="ECO:0000313" key="4">
    <source>
        <dbReference type="Proteomes" id="UP001333996"/>
    </source>
</evidence>
<accession>A0ABU7FWS2</accession>
<gene>
    <name evidence="3" type="ORF">VXC91_42600</name>
</gene>
<dbReference type="Gene3D" id="1.10.443.10">
    <property type="entry name" value="Intergrase catalytic core"/>
    <property type="match status" value="1"/>
</dbReference>
<evidence type="ECO:0000313" key="3">
    <source>
        <dbReference type="EMBL" id="MED7828379.1"/>
    </source>
</evidence>
<reference evidence="3" key="1">
    <citation type="submission" date="2024-01" db="EMBL/GenBank/DDBJ databases">
        <title>First draft genome sequence data of TA4-1, the type strain of Gram-positive actinobacterium Streptomyces chiangmaiensis.</title>
        <authorList>
            <person name="Yasawong M."/>
            <person name="Nantapong N."/>
        </authorList>
    </citation>
    <scope>NUCLEOTIDE SEQUENCE</scope>
    <source>
        <strain evidence="3">TA4-1</strain>
    </source>
</reference>
<evidence type="ECO:0000259" key="2">
    <source>
        <dbReference type="Pfam" id="PF00589"/>
    </source>
</evidence>
<feature type="domain" description="Tyr recombinase" evidence="2">
    <location>
        <begin position="29"/>
        <end position="86"/>
    </location>
</feature>
<protein>
    <submittedName>
        <fullName evidence="3">Tyrosine-type recombinase/integrase</fullName>
    </submittedName>
</protein>
<dbReference type="InterPro" id="IPR011010">
    <property type="entry name" value="DNA_brk_join_enz"/>
</dbReference>
<sequence length="244" mass="27283">MQRSGNRQGDKAYPSGTYNWILREFSKIVKITDSKSKPVGLSHTHRVRHTKLTRLAELGLPVHVLMRYAGHATPPMTMHYVAARQKHAEQAFLATAKLRVDGTQVVFSRDDHDSLHLFNRADRFLPHGWCLLPPLQTCDKGNACLTCSVFVTDATHQPALERLAETAALIDRATTGFRERHGRPMPEDNVWLLQRRAEHAALTKLLDTIRSKPGCPVQGAGCGTAPTAPVPLALDLDRHRRTRL</sequence>
<organism evidence="3 4">
    <name type="scientific">Streptomyces chiangmaiensis</name>
    <dbReference type="NCBI Taxonomy" id="766497"/>
    <lineage>
        <taxon>Bacteria</taxon>
        <taxon>Bacillati</taxon>
        <taxon>Actinomycetota</taxon>
        <taxon>Actinomycetes</taxon>
        <taxon>Kitasatosporales</taxon>
        <taxon>Streptomycetaceae</taxon>
        <taxon>Streptomyces</taxon>
    </lineage>
</organism>
<proteinExistence type="predicted"/>
<dbReference type="SUPFAM" id="SSF56349">
    <property type="entry name" value="DNA breaking-rejoining enzymes"/>
    <property type="match status" value="1"/>
</dbReference>
<comment type="caution">
    <text evidence="3">The sequence shown here is derived from an EMBL/GenBank/DDBJ whole genome shotgun (WGS) entry which is preliminary data.</text>
</comment>